<dbReference type="Gene3D" id="2.115.10.20">
    <property type="entry name" value="Glycosyl hydrolase domain, family 43"/>
    <property type="match status" value="1"/>
</dbReference>
<evidence type="ECO:0000256" key="4">
    <source>
        <dbReference type="PIRSR" id="PIRSR606710-1"/>
    </source>
</evidence>
<dbReference type="SUPFAM" id="SSF75005">
    <property type="entry name" value="Arabinanase/levansucrase/invertase"/>
    <property type="match status" value="1"/>
</dbReference>
<feature type="active site" description="Proton acceptor" evidence="4">
    <location>
        <position position="13"/>
    </location>
</feature>
<dbReference type="InterPro" id="IPR013320">
    <property type="entry name" value="ConA-like_dom_sf"/>
</dbReference>
<evidence type="ECO:0000256" key="3">
    <source>
        <dbReference type="ARBA" id="ARBA00023295"/>
    </source>
</evidence>
<dbReference type="GO" id="GO:0005975">
    <property type="term" value="P:carbohydrate metabolic process"/>
    <property type="evidence" value="ECO:0007669"/>
    <property type="project" value="InterPro"/>
</dbReference>
<protein>
    <submittedName>
        <fullName evidence="8">Glycoside hydrolase family 43 protein</fullName>
    </submittedName>
</protein>
<evidence type="ECO:0000259" key="7">
    <source>
        <dbReference type="Pfam" id="PF17851"/>
    </source>
</evidence>
<dbReference type="Pfam" id="PF04616">
    <property type="entry name" value="Glyco_hydro_43"/>
    <property type="match status" value="1"/>
</dbReference>
<evidence type="ECO:0000256" key="5">
    <source>
        <dbReference type="PIRSR" id="PIRSR606710-2"/>
    </source>
</evidence>
<evidence type="ECO:0000256" key="2">
    <source>
        <dbReference type="ARBA" id="ARBA00022801"/>
    </source>
</evidence>
<dbReference type="PANTHER" id="PTHR42812:SF12">
    <property type="entry name" value="BETA-XYLOSIDASE-RELATED"/>
    <property type="match status" value="1"/>
</dbReference>
<sequence length="527" mass="59904">MIENPILRGFNPDASVVKVGSDYYLATSTFEWMPGVEIYHSSDLVNWTLVAQPLQDETTISLVGNLNSGSIWAPHLSYSEGQFWLLITDVKTGTAFKDTLNYVLSAKEITGPWSEPVFVTASGFDPAFFHDDDGKHYLMSMLFDHRLEKKRFAGLVMQEFDLATKSLVGERKKFFEGTDLGVCEGPQILKKDGWYYLLAAAGGTDYSHAATVCRAKQVMGPYELSPYHPFLTTKNDPKNPLQKSGHASFVQVSADEWYIVHICARPLTERGYCPLGRETALQKIEWIDGWPRLATGTSAPERLIDEPSIAKEVIQKKDHSSRTDFDEPTLPSYFKSLRQPIGSQCSLSERKGYLRLYGQQSITSLHRQTLIARRWQHFAFRVETKMEFEPQSFQQLAGLTLFFDTDNWHYLHVSYDEETKEKYIQLETDAINQFQYASERLVIQPNLAIHLAVEVDHEWAQFSYAVGDEPWQMIGDPVSAAQLSSDFIKENGKLAFTGAMVGICAQDMDNHRSYADFDFFTYTESHS</sequence>
<proteinExistence type="inferred from homology"/>
<evidence type="ECO:0000256" key="1">
    <source>
        <dbReference type="ARBA" id="ARBA00009865"/>
    </source>
</evidence>
<reference evidence="8 9" key="1">
    <citation type="submission" date="2018-08" db="EMBL/GenBank/DDBJ databases">
        <title>A genome reference for cultivated species of the human gut microbiota.</title>
        <authorList>
            <person name="Zou Y."/>
            <person name="Xue W."/>
            <person name="Luo G."/>
        </authorList>
    </citation>
    <scope>NUCLEOTIDE SEQUENCE [LARGE SCALE GENOMIC DNA]</scope>
    <source>
        <strain evidence="8 9">AF48-16</strain>
    </source>
</reference>
<feature type="domain" description="Beta-xylosidase C-terminal Concanavalin A-like" evidence="7">
    <location>
        <begin position="322"/>
        <end position="523"/>
    </location>
</feature>
<evidence type="ECO:0000313" key="9">
    <source>
        <dbReference type="Proteomes" id="UP000286288"/>
    </source>
</evidence>
<dbReference type="SUPFAM" id="SSF49899">
    <property type="entry name" value="Concanavalin A-like lectins/glucanases"/>
    <property type="match status" value="1"/>
</dbReference>
<evidence type="ECO:0000256" key="6">
    <source>
        <dbReference type="RuleBase" id="RU361187"/>
    </source>
</evidence>
<comment type="similarity">
    <text evidence="1 6">Belongs to the glycosyl hydrolase 43 family.</text>
</comment>
<organism evidence="8 9">
    <name type="scientific">Enterococcus casseliflavus</name>
    <name type="common">Enterococcus flavescens</name>
    <dbReference type="NCBI Taxonomy" id="37734"/>
    <lineage>
        <taxon>Bacteria</taxon>
        <taxon>Bacillati</taxon>
        <taxon>Bacillota</taxon>
        <taxon>Bacilli</taxon>
        <taxon>Lactobacillales</taxon>
        <taxon>Enterococcaceae</taxon>
        <taxon>Enterococcus</taxon>
    </lineage>
</organism>
<accession>A0A415EY83</accession>
<dbReference type="CDD" id="cd09000">
    <property type="entry name" value="GH43_SXA-like"/>
    <property type="match status" value="1"/>
</dbReference>
<dbReference type="Proteomes" id="UP000286288">
    <property type="component" value="Unassembled WGS sequence"/>
</dbReference>
<comment type="caution">
    <text evidence="8">The sequence shown here is derived from an EMBL/GenBank/DDBJ whole genome shotgun (WGS) entry which is preliminary data.</text>
</comment>
<keyword evidence="2 6" id="KW-0378">Hydrolase</keyword>
<dbReference type="InterPro" id="IPR023296">
    <property type="entry name" value="Glyco_hydro_beta-prop_sf"/>
</dbReference>
<dbReference type="Gene3D" id="2.60.120.200">
    <property type="match status" value="1"/>
</dbReference>
<feature type="site" description="Important for catalytic activity, responsible for pKa modulation of the active site Glu and correct orientation of both the proton donor and substrate" evidence="5">
    <location>
        <position position="125"/>
    </location>
</feature>
<feature type="active site" description="Proton donor" evidence="4">
    <location>
        <position position="184"/>
    </location>
</feature>
<name>A0A415EY83_ENTCA</name>
<dbReference type="AlphaFoldDB" id="A0A415EY83"/>
<dbReference type="EMBL" id="QRMZ01000001">
    <property type="protein sequence ID" value="RHK08246.1"/>
    <property type="molecule type" value="Genomic_DNA"/>
</dbReference>
<dbReference type="RefSeq" id="WP_151195034.1">
    <property type="nucleotide sequence ID" value="NZ_JBIRSH010000004.1"/>
</dbReference>
<dbReference type="GO" id="GO:0004553">
    <property type="term" value="F:hydrolase activity, hydrolyzing O-glycosyl compounds"/>
    <property type="evidence" value="ECO:0007669"/>
    <property type="project" value="InterPro"/>
</dbReference>
<evidence type="ECO:0000313" key="8">
    <source>
        <dbReference type="EMBL" id="RHK08246.1"/>
    </source>
</evidence>
<dbReference type="PANTHER" id="PTHR42812">
    <property type="entry name" value="BETA-XYLOSIDASE"/>
    <property type="match status" value="1"/>
</dbReference>
<gene>
    <name evidence="8" type="ORF">DW084_00775</name>
</gene>
<keyword evidence="3 6" id="KW-0326">Glycosidase</keyword>
<dbReference type="InterPro" id="IPR006710">
    <property type="entry name" value="Glyco_hydro_43"/>
</dbReference>
<dbReference type="InterPro" id="IPR051795">
    <property type="entry name" value="Glycosyl_Hydrlase_43"/>
</dbReference>
<dbReference type="InterPro" id="IPR041542">
    <property type="entry name" value="GH43_C2"/>
</dbReference>
<dbReference type="Pfam" id="PF17851">
    <property type="entry name" value="GH43_C2"/>
    <property type="match status" value="1"/>
</dbReference>